<dbReference type="GO" id="GO:0004497">
    <property type="term" value="F:monooxygenase activity"/>
    <property type="evidence" value="ECO:0007669"/>
    <property type="project" value="UniProtKB-KW"/>
</dbReference>
<dbReference type="PANTHER" id="PTHR24291:SF189">
    <property type="entry name" value="CYTOCHROME P450 4C3-RELATED"/>
    <property type="match status" value="1"/>
</dbReference>
<name>A0A6L2PLL4_COPFO</name>
<dbReference type="GO" id="GO:0005506">
    <property type="term" value="F:iron ion binding"/>
    <property type="evidence" value="ECO:0007669"/>
    <property type="project" value="InterPro"/>
</dbReference>
<dbReference type="InterPro" id="IPR002403">
    <property type="entry name" value="Cyt_P450_E_grp-IV"/>
</dbReference>
<evidence type="ECO:0000256" key="1">
    <source>
        <dbReference type="ARBA" id="ARBA00001971"/>
    </source>
</evidence>
<keyword evidence="6 14" id="KW-0349">Heme</keyword>
<keyword evidence="8" id="KW-0256">Endoplasmic reticulum</keyword>
<accession>A0A6L2PLL4</accession>
<dbReference type="Pfam" id="PF00067">
    <property type="entry name" value="p450"/>
    <property type="match status" value="2"/>
</dbReference>
<comment type="cofactor">
    <cofactor evidence="1 14">
        <name>heme</name>
        <dbReference type="ChEBI" id="CHEBI:30413"/>
    </cofactor>
</comment>
<evidence type="ECO:0000256" key="5">
    <source>
        <dbReference type="ARBA" id="ARBA00010617"/>
    </source>
</evidence>
<organism evidence="16 17">
    <name type="scientific">Coptotermes formosanus</name>
    <name type="common">Formosan subterranean termite</name>
    <dbReference type="NCBI Taxonomy" id="36987"/>
    <lineage>
        <taxon>Eukaryota</taxon>
        <taxon>Metazoa</taxon>
        <taxon>Ecdysozoa</taxon>
        <taxon>Arthropoda</taxon>
        <taxon>Hexapoda</taxon>
        <taxon>Insecta</taxon>
        <taxon>Pterygota</taxon>
        <taxon>Neoptera</taxon>
        <taxon>Polyneoptera</taxon>
        <taxon>Dictyoptera</taxon>
        <taxon>Blattodea</taxon>
        <taxon>Blattoidea</taxon>
        <taxon>Termitoidae</taxon>
        <taxon>Rhinotermitidae</taxon>
        <taxon>Coptotermes</taxon>
    </lineage>
</organism>
<evidence type="ECO:0000256" key="7">
    <source>
        <dbReference type="ARBA" id="ARBA00022723"/>
    </source>
</evidence>
<evidence type="ECO:0000256" key="4">
    <source>
        <dbReference type="ARBA" id="ARBA00004406"/>
    </source>
</evidence>
<dbReference type="AlphaFoldDB" id="A0A6L2PLL4"/>
<dbReference type="OrthoDB" id="1470350at2759"/>
<evidence type="ECO:0000256" key="3">
    <source>
        <dbReference type="ARBA" id="ARBA00004174"/>
    </source>
</evidence>
<proteinExistence type="inferred from homology"/>
<evidence type="ECO:0000256" key="14">
    <source>
        <dbReference type="PIRSR" id="PIRSR602403-1"/>
    </source>
</evidence>
<gene>
    <name evidence="16" type="ORF">Cfor_04564</name>
</gene>
<dbReference type="InterPro" id="IPR036396">
    <property type="entry name" value="Cyt_P450_sf"/>
</dbReference>
<comment type="subcellular location">
    <subcellularLocation>
        <location evidence="4">Endoplasmic reticulum membrane</location>
        <topology evidence="4">Peripheral membrane protein</topology>
    </subcellularLocation>
    <subcellularLocation>
        <location evidence="3">Microsome membrane</location>
        <topology evidence="3">Peripheral membrane protein</topology>
    </subcellularLocation>
</comment>
<dbReference type="Proteomes" id="UP000502823">
    <property type="component" value="Unassembled WGS sequence"/>
</dbReference>
<dbReference type="InterPro" id="IPR050196">
    <property type="entry name" value="Cytochrome_P450_Monoox"/>
</dbReference>
<dbReference type="EMBL" id="BLKM01005062">
    <property type="protein sequence ID" value="GFG33256.1"/>
    <property type="molecule type" value="Genomic_DNA"/>
</dbReference>
<dbReference type="GO" id="GO:0016705">
    <property type="term" value="F:oxidoreductase activity, acting on paired donors, with incorporation or reduction of molecular oxygen"/>
    <property type="evidence" value="ECO:0007669"/>
    <property type="project" value="InterPro"/>
</dbReference>
<keyword evidence="12 15" id="KW-0503">Monooxygenase</keyword>
<evidence type="ECO:0000256" key="2">
    <source>
        <dbReference type="ARBA" id="ARBA00003690"/>
    </source>
</evidence>
<evidence type="ECO:0000256" key="12">
    <source>
        <dbReference type="ARBA" id="ARBA00023033"/>
    </source>
</evidence>
<dbReference type="GO" id="GO:0005789">
    <property type="term" value="C:endoplasmic reticulum membrane"/>
    <property type="evidence" value="ECO:0007669"/>
    <property type="project" value="UniProtKB-SubCell"/>
</dbReference>
<evidence type="ECO:0000313" key="16">
    <source>
        <dbReference type="EMBL" id="GFG33256.1"/>
    </source>
</evidence>
<dbReference type="InParanoid" id="A0A6L2PLL4"/>
<keyword evidence="10 15" id="KW-0560">Oxidoreductase</keyword>
<evidence type="ECO:0000256" key="10">
    <source>
        <dbReference type="ARBA" id="ARBA00023002"/>
    </source>
</evidence>
<comment type="function">
    <text evidence="2">May be involved in the metabolism of insect hormones and in the breakdown of synthetic insecticides.</text>
</comment>
<evidence type="ECO:0000256" key="13">
    <source>
        <dbReference type="ARBA" id="ARBA00023136"/>
    </source>
</evidence>
<keyword evidence="13" id="KW-0472">Membrane</keyword>
<evidence type="ECO:0000256" key="15">
    <source>
        <dbReference type="RuleBase" id="RU000461"/>
    </source>
</evidence>
<dbReference type="PRINTS" id="PR00385">
    <property type="entry name" value="P450"/>
</dbReference>
<dbReference type="PROSITE" id="PS00086">
    <property type="entry name" value="CYTOCHROME_P450"/>
    <property type="match status" value="1"/>
</dbReference>
<evidence type="ECO:0000313" key="17">
    <source>
        <dbReference type="Proteomes" id="UP000502823"/>
    </source>
</evidence>
<dbReference type="Gene3D" id="1.10.630.10">
    <property type="entry name" value="Cytochrome P450"/>
    <property type="match status" value="2"/>
</dbReference>
<keyword evidence="9" id="KW-0492">Microsome</keyword>
<dbReference type="PRINTS" id="PR00465">
    <property type="entry name" value="EP450IV"/>
</dbReference>
<evidence type="ECO:0000256" key="11">
    <source>
        <dbReference type="ARBA" id="ARBA00023004"/>
    </source>
</evidence>
<keyword evidence="17" id="KW-1185">Reference proteome</keyword>
<comment type="caution">
    <text evidence="16">The sequence shown here is derived from an EMBL/GenBank/DDBJ whole genome shotgun (WGS) entry which is preliminary data.</text>
</comment>
<dbReference type="SUPFAM" id="SSF48264">
    <property type="entry name" value="Cytochrome P450"/>
    <property type="match status" value="1"/>
</dbReference>
<dbReference type="InterPro" id="IPR017972">
    <property type="entry name" value="Cyt_P450_CS"/>
</dbReference>
<sequence length="301" mass="33645">EFTQFARTYVPVARLWFGPVLVVVLTDPDAIGKVVKHDKVGGRGYLFTKLMSPAFRNGLLVIDGDKWRAHRKIVSSALNTNVLETFVENFAKNSDILANKLKALADGNTAHDIVPYFTRCSLDIICQTSLHIDINAQEGKDNDTLNAITTIIETVAVFKEAMRLFPPVPIHSREAIKEIDLGHGHIVPAGAITWMPAYVIHKDPKHFPEPEKFDPDRFSPQNSVGRHPYAYTPFGIGRRMCVGHEYATMEAKTILSTVLRRYCVTEIEGGIRGLEKTLKFTFVLSNANGIRVKLLPRSHPS</sequence>
<keyword evidence="11 14" id="KW-0408">Iron</keyword>
<evidence type="ECO:0000256" key="6">
    <source>
        <dbReference type="ARBA" id="ARBA00022617"/>
    </source>
</evidence>
<feature type="binding site" description="axial binding residue" evidence="14">
    <location>
        <position position="241"/>
    </location>
    <ligand>
        <name>heme</name>
        <dbReference type="ChEBI" id="CHEBI:30413"/>
    </ligand>
    <ligandPart>
        <name>Fe</name>
        <dbReference type="ChEBI" id="CHEBI:18248"/>
    </ligandPart>
</feature>
<feature type="non-terminal residue" evidence="16">
    <location>
        <position position="1"/>
    </location>
</feature>
<evidence type="ECO:0000256" key="9">
    <source>
        <dbReference type="ARBA" id="ARBA00022848"/>
    </source>
</evidence>
<comment type="similarity">
    <text evidence="5 15">Belongs to the cytochrome P450 family.</text>
</comment>
<dbReference type="InterPro" id="IPR001128">
    <property type="entry name" value="Cyt_P450"/>
</dbReference>
<evidence type="ECO:0008006" key="18">
    <source>
        <dbReference type="Google" id="ProtNLM"/>
    </source>
</evidence>
<dbReference type="PANTHER" id="PTHR24291">
    <property type="entry name" value="CYTOCHROME P450 FAMILY 4"/>
    <property type="match status" value="1"/>
</dbReference>
<evidence type="ECO:0000256" key="8">
    <source>
        <dbReference type="ARBA" id="ARBA00022824"/>
    </source>
</evidence>
<keyword evidence="7 14" id="KW-0479">Metal-binding</keyword>
<dbReference type="GO" id="GO:0020037">
    <property type="term" value="F:heme binding"/>
    <property type="evidence" value="ECO:0007669"/>
    <property type="project" value="InterPro"/>
</dbReference>
<protein>
    <recommendedName>
        <fullName evidence="18">Cytochrome P450</fullName>
    </recommendedName>
</protein>
<reference evidence="17" key="1">
    <citation type="submission" date="2020-01" db="EMBL/GenBank/DDBJ databases">
        <title>Draft genome sequence of the Termite Coptotermes fromosanus.</title>
        <authorList>
            <person name="Itakura S."/>
            <person name="Yosikawa Y."/>
            <person name="Umezawa K."/>
        </authorList>
    </citation>
    <scope>NUCLEOTIDE SEQUENCE [LARGE SCALE GENOMIC DNA]</scope>
</reference>